<evidence type="ECO:0000313" key="1">
    <source>
        <dbReference type="EMBL" id="MBW3092452.1"/>
    </source>
</evidence>
<organism evidence="1 2">
    <name type="scientific">Bifidobacterium miconis</name>
    <dbReference type="NCBI Taxonomy" id="2834435"/>
    <lineage>
        <taxon>Bacteria</taxon>
        <taxon>Bacillati</taxon>
        <taxon>Actinomycetota</taxon>
        <taxon>Actinomycetes</taxon>
        <taxon>Bifidobacteriales</taxon>
        <taxon>Bifidobacteriaceae</taxon>
        <taxon>Bifidobacterium</taxon>
    </lineage>
</organism>
<accession>A0ABS6WGS8</accession>
<proteinExistence type="predicted"/>
<protein>
    <submittedName>
        <fullName evidence="1">Uncharacterized protein</fullName>
    </submittedName>
</protein>
<comment type="caution">
    <text evidence="1">The sequence shown here is derived from an EMBL/GenBank/DDBJ whole genome shotgun (WGS) entry which is preliminary data.</text>
</comment>
<dbReference type="RefSeq" id="WP_219058529.1">
    <property type="nucleotide sequence ID" value="NZ_JAHBBH010000012.1"/>
</dbReference>
<dbReference type="Proteomes" id="UP000700815">
    <property type="component" value="Unassembled WGS sequence"/>
</dbReference>
<name>A0ABS6WGS8_9BIFI</name>
<dbReference type="EMBL" id="JAHBBH010000012">
    <property type="protein sequence ID" value="MBW3092452.1"/>
    <property type="molecule type" value="Genomic_DNA"/>
</dbReference>
<keyword evidence="2" id="KW-1185">Reference proteome</keyword>
<sequence>MLDTIYERSHHALDRVHEVIDVLNGTREPVTNPDLSEGIAAHEEGMESPFEAQLEKYVEDQDRTMAMLGIRGTSQVRCTGSKTVSPAVRRATMNLLEEIYANLVRHCAMRADPAYHLFVTIDDRRIRINEVNVLADESDSLTHGHRHGSGLSLHRASIEAFGGTLHASAQDGAWTIDAEIPIVAN</sequence>
<evidence type="ECO:0000313" key="2">
    <source>
        <dbReference type="Proteomes" id="UP000700815"/>
    </source>
</evidence>
<gene>
    <name evidence="1" type="ORF">KIH79_05740</name>
</gene>
<reference evidence="1 2" key="1">
    <citation type="submission" date="2021-05" db="EMBL/GenBank/DDBJ databases">
        <title>Phylogenetic classification of ten novel species belonging to the genus Bifidobacterium comprising B. colchicus sp. nov., B. abeli sp. nov., B. bicoloris sp. nov., B. guerezis sp. nov., B. rosaliae sp. nov., B. santillanensis sp. nov., B. argentati sp. nov., B. amazzoni sp. nov., B. pluviali sp. nov., and B. pinnaculum sp. nov.</title>
        <authorList>
            <person name="Lugli G.A."/>
            <person name="Ruiz Garcia L."/>
            <person name="Margolles A."/>
            <person name="Ventura M."/>
        </authorList>
    </citation>
    <scope>NUCLEOTIDE SEQUENCE [LARGE SCALE GENOMIC DNA]</scope>
    <source>
        <strain evidence="1 2">82T10</strain>
    </source>
</reference>